<dbReference type="EMBL" id="JAUEDM010000007">
    <property type="protein sequence ID" value="KAK3313325.1"/>
    <property type="molecule type" value="Genomic_DNA"/>
</dbReference>
<feature type="region of interest" description="Disordered" evidence="2">
    <location>
        <begin position="208"/>
        <end position="228"/>
    </location>
</feature>
<comment type="caution">
    <text evidence="3">The sequence shown here is derived from an EMBL/GenBank/DDBJ whole genome shotgun (WGS) entry which is preliminary data.</text>
</comment>
<feature type="compositionally biased region" description="Basic and acidic residues" evidence="2">
    <location>
        <begin position="782"/>
        <end position="807"/>
    </location>
</feature>
<dbReference type="Proteomes" id="UP001283341">
    <property type="component" value="Unassembled WGS sequence"/>
</dbReference>
<feature type="compositionally biased region" description="Basic and acidic residues" evidence="2">
    <location>
        <begin position="104"/>
        <end position="116"/>
    </location>
</feature>
<feature type="region of interest" description="Disordered" evidence="2">
    <location>
        <begin position="744"/>
        <end position="807"/>
    </location>
</feature>
<keyword evidence="4" id="KW-1185">Reference proteome</keyword>
<feature type="region of interest" description="Disordered" evidence="2">
    <location>
        <begin position="1023"/>
        <end position="1052"/>
    </location>
</feature>
<reference evidence="3" key="2">
    <citation type="submission" date="2023-06" db="EMBL/GenBank/DDBJ databases">
        <authorList>
            <consortium name="Lawrence Berkeley National Laboratory"/>
            <person name="Haridas S."/>
            <person name="Hensen N."/>
            <person name="Bonometti L."/>
            <person name="Westerberg I."/>
            <person name="Brannstrom I.O."/>
            <person name="Guillou S."/>
            <person name="Cros-Aarteil S."/>
            <person name="Calhoun S."/>
            <person name="Kuo A."/>
            <person name="Mondo S."/>
            <person name="Pangilinan J."/>
            <person name="Riley R."/>
            <person name="Labutti K."/>
            <person name="Andreopoulos B."/>
            <person name="Lipzen A."/>
            <person name="Chen C."/>
            <person name="Yanf M."/>
            <person name="Daum C."/>
            <person name="Ng V."/>
            <person name="Clum A."/>
            <person name="Steindorff A."/>
            <person name="Ohm R."/>
            <person name="Martin F."/>
            <person name="Silar P."/>
            <person name="Natvig D."/>
            <person name="Lalanne C."/>
            <person name="Gautier V."/>
            <person name="Ament-Velasquez S.L."/>
            <person name="Kruys A."/>
            <person name="Hutchinson M.I."/>
            <person name="Powell A.J."/>
            <person name="Barry K."/>
            <person name="Miller A.N."/>
            <person name="Grigoriev I.V."/>
            <person name="Debuchy R."/>
            <person name="Gladieux P."/>
            <person name="Thoren M.H."/>
            <person name="Johannesson H."/>
        </authorList>
    </citation>
    <scope>NUCLEOTIDE SEQUENCE</scope>
    <source>
        <strain evidence="3">CBS 118394</strain>
    </source>
</reference>
<dbReference type="PANTHER" id="PTHR13484">
    <property type="entry name" value="FIP1-LIKE 1 PROTEIN"/>
    <property type="match status" value="1"/>
</dbReference>
<keyword evidence="1" id="KW-0175">Coiled coil</keyword>
<name>A0AAE0LZH5_9PEZI</name>
<gene>
    <name evidence="3" type="ORF">B0H66DRAFT_642895</name>
</gene>
<feature type="region of interest" description="Disordered" evidence="2">
    <location>
        <begin position="1065"/>
        <end position="1253"/>
    </location>
</feature>
<feature type="region of interest" description="Disordered" evidence="2">
    <location>
        <begin position="1"/>
        <end position="131"/>
    </location>
</feature>
<proteinExistence type="predicted"/>
<dbReference type="PANTHER" id="PTHR13484:SF0">
    <property type="entry name" value="PRE-MRNA 3'-END-PROCESSING FACTOR FIP1"/>
    <property type="match status" value="1"/>
</dbReference>
<evidence type="ECO:0000256" key="2">
    <source>
        <dbReference type="SAM" id="MobiDB-lite"/>
    </source>
</evidence>
<evidence type="ECO:0000313" key="3">
    <source>
        <dbReference type="EMBL" id="KAK3313325.1"/>
    </source>
</evidence>
<feature type="coiled-coil region" evidence="1">
    <location>
        <begin position="835"/>
        <end position="1000"/>
    </location>
</feature>
<feature type="compositionally biased region" description="Basic and acidic residues" evidence="2">
    <location>
        <begin position="1032"/>
        <end position="1052"/>
    </location>
</feature>
<evidence type="ECO:0000256" key="1">
    <source>
        <dbReference type="SAM" id="Coils"/>
    </source>
</evidence>
<evidence type="ECO:0000313" key="4">
    <source>
        <dbReference type="Proteomes" id="UP001283341"/>
    </source>
</evidence>
<reference evidence="3" key="1">
    <citation type="journal article" date="2023" name="Mol. Phylogenet. Evol.">
        <title>Genome-scale phylogeny and comparative genomics of the fungal order Sordariales.</title>
        <authorList>
            <person name="Hensen N."/>
            <person name="Bonometti L."/>
            <person name="Westerberg I."/>
            <person name="Brannstrom I.O."/>
            <person name="Guillou S."/>
            <person name="Cros-Aarteil S."/>
            <person name="Calhoun S."/>
            <person name="Haridas S."/>
            <person name="Kuo A."/>
            <person name="Mondo S."/>
            <person name="Pangilinan J."/>
            <person name="Riley R."/>
            <person name="LaButti K."/>
            <person name="Andreopoulos B."/>
            <person name="Lipzen A."/>
            <person name="Chen C."/>
            <person name="Yan M."/>
            <person name="Daum C."/>
            <person name="Ng V."/>
            <person name="Clum A."/>
            <person name="Steindorff A."/>
            <person name="Ohm R.A."/>
            <person name="Martin F."/>
            <person name="Silar P."/>
            <person name="Natvig D.O."/>
            <person name="Lalanne C."/>
            <person name="Gautier V."/>
            <person name="Ament-Velasquez S.L."/>
            <person name="Kruys A."/>
            <person name="Hutchinson M.I."/>
            <person name="Powell A.J."/>
            <person name="Barry K."/>
            <person name="Miller A.N."/>
            <person name="Grigoriev I.V."/>
            <person name="Debuchy R."/>
            <person name="Gladieux P."/>
            <person name="Hiltunen Thoren M."/>
            <person name="Johannesson H."/>
        </authorList>
    </citation>
    <scope>NUCLEOTIDE SEQUENCE</scope>
    <source>
        <strain evidence="3">CBS 118394</strain>
    </source>
</reference>
<organism evidence="3 4">
    <name type="scientific">Apodospora peruviana</name>
    <dbReference type="NCBI Taxonomy" id="516989"/>
    <lineage>
        <taxon>Eukaryota</taxon>
        <taxon>Fungi</taxon>
        <taxon>Dikarya</taxon>
        <taxon>Ascomycota</taxon>
        <taxon>Pezizomycotina</taxon>
        <taxon>Sordariomycetes</taxon>
        <taxon>Sordariomycetidae</taxon>
        <taxon>Sordariales</taxon>
        <taxon>Lasiosphaeriaceae</taxon>
        <taxon>Apodospora</taxon>
    </lineage>
</organism>
<sequence length="1281" mass="146474">MSPQVHSHHPSDSEEESIDVTVRPRPSSPPPPDAGPTSLVVSHSARERSRSRRRSPSPTPGTRPRGLATAALGPRNQASAGAKPPNPSGERHPYSPDRVGVGFNDREYYRPSRTEPSRPFGRTAETDRRREDPYYRHLENGFFNDDYHDRGNQLAPAAYANLTRPLSYYQNPGPSSRYPTYRQSAPGVFLEQPKRPGSLAHATVATGRVTSAQPQSFGKNTPNEPIAPLSKTDAVWSLSSERDVTVHLELEVEDDMEANIQVFTRLRRIGDFKRANQFSKQYFQPTSHIGSPELVEDLSMLLSQGAFNDLSKTVSQVDDDTLARICTDPDETTRAAAIHFLLISHLTSGESDPDLPSSIAAAEIAVRFLTERLRGLEEGLPLGPEDFNILCQYLQLIAVIESDTRLVTDQDIHCLKPRRRWPILYRILLAEDRYWDLHDFIIASLNAVGERDTFQYLFADKSITGALSKLLADWKEMETDDLSDLALLQILGRFSDIPQSESFDVTTERKMSQQYVCQEEMRVVASSIRNHHPELMKSRAYLRWVLFEEKAARNARPNTKSQTSTIADPFDVFPGKVIMCGPAPIYCPVDTENPGWHISYDAESTPNESKALLMTVLKTAQELDDYRTQARCLRELACGSKDPTDYITQLEHLQLTTMGSPLSLLTTRLMRYLVAVDDESREKLKSQLLELDPRLHVWRNFMNPVLEWAYRRVLYALMSSSPQVDKAKAEVVNDQAAAMIPFLPRGFLTSPKQGGIEPPPRRPPSPQRRSRANWETGPYREVSPRERSRERVRYREVSPRERSRERVPGRHELTISGSPQFTPAVVDNWREDERRVKRKRELEKTRQEIAALKEEYGRAMKERREAQKVNDHDGINIDLELARRELEQAKKKEEEERARAQQKAELEYERLVQERQREEKRVEMERVKAQVRLEIKEKMEKEKREEEERRLREAKIAAEATAKARAIFEAERVAERAAAAAKWKEKMAQEEREARIYAEAEAAARAKLRAELESRTRRFREIVMESDSEANFEPREVEDVNSSDEARGGEDVLVEKIVVEKKSYVRRRNYSDSSGSSGGSVRHRGDGRSERVVIAERMDGGRGRRRRRRERDLDSDSDGEERRSRSRSSSEENREDRAKEDRALVADEGDDSEREDKKEKVENADGQLEKEVGKTVGDIEAASHVVSENEWPGDDEKAEVENKESEDTVAQEPQPDEEPHKDAEEEEEEEKEKKQSTPHLEHQAKVEEILDNNDEEVDEGIIVDNASLLNRPDILDEDLYD</sequence>
<feature type="compositionally biased region" description="Polar residues" evidence="2">
    <location>
        <begin position="208"/>
        <end position="223"/>
    </location>
</feature>
<protein>
    <submittedName>
        <fullName evidence="3">Uncharacterized protein</fullName>
    </submittedName>
</protein>
<feature type="compositionally biased region" description="Basic and acidic residues" evidence="2">
    <location>
        <begin position="1231"/>
        <end position="1248"/>
    </location>
</feature>
<accession>A0AAE0LZH5</accession>
<feature type="compositionally biased region" description="Pro residues" evidence="2">
    <location>
        <begin position="757"/>
        <end position="766"/>
    </location>
</feature>
<feature type="compositionally biased region" description="Basic and acidic residues" evidence="2">
    <location>
        <begin position="1110"/>
        <end position="1145"/>
    </location>
</feature>
<dbReference type="GO" id="GO:0005847">
    <property type="term" value="C:mRNA cleavage and polyadenylation specificity factor complex"/>
    <property type="evidence" value="ECO:0007669"/>
    <property type="project" value="TreeGrafter"/>
</dbReference>
<feature type="compositionally biased region" description="Basic and acidic residues" evidence="2">
    <location>
        <begin position="1154"/>
        <end position="1173"/>
    </location>
</feature>
<feature type="compositionally biased region" description="Basic and acidic residues" evidence="2">
    <location>
        <begin position="1083"/>
        <end position="1102"/>
    </location>
</feature>
<dbReference type="InterPro" id="IPR051187">
    <property type="entry name" value="Pre-mRNA_3'-end_processing_reg"/>
</dbReference>